<dbReference type="GO" id="GO:0016829">
    <property type="term" value="F:lyase activity"/>
    <property type="evidence" value="ECO:0007669"/>
    <property type="project" value="UniProtKB-KW"/>
</dbReference>
<protein>
    <submittedName>
        <fullName evidence="5">CoA ester lyase</fullName>
    </submittedName>
</protein>
<keyword evidence="2" id="KW-0479">Metal-binding</keyword>
<dbReference type="PANTHER" id="PTHR32308">
    <property type="entry name" value="LYASE BETA SUBUNIT, PUTATIVE (AFU_ORTHOLOGUE AFUA_4G13030)-RELATED"/>
    <property type="match status" value="1"/>
</dbReference>
<gene>
    <name evidence="5" type="ORF">WKW82_25635</name>
</gene>
<feature type="domain" description="HpcH/HpaI aldolase/citrate lyase" evidence="4">
    <location>
        <begin position="21"/>
        <end position="238"/>
    </location>
</feature>
<keyword evidence="3" id="KW-0460">Magnesium</keyword>
<sequence>MRSCVVQKHPSAKQIEDWAWRSILFVPAHRHAYLDKAGRSGADAVQLDLEDSVPTQVKTAARDALAQAVPQLRGHGVGVLVRVNRPLELAVPDIQAAIRAGADAISLTKVASAEHVRLLDELVAVEEQRSGTPVRTRLIAIVETAHAFGQMQAIAEASPRVAALMLGSEDFALDCGAEALADVLLMPKQSMIIAARAAGVQPLGYIGSVADFRDLDAFRTMVQRSRRFGFEGATCVHPSQVPILNEAFGVSVEEASQATRLIQAYQSAAGEGRGALMLDGRMVDLPMFERAKRTLARAVIHASRTASLS</sequence>
<dbReference type="PIRSF" id="PIRSF015582">
    <property type="entry name" value="Cit_lyase_B"/>
    <property type="match status" value="1"/>
</dbReference>
<dbReference type="Proteomes" id="UP001385892">
    <property type="component" value="Unassembled WGS sequence"/>
</dbReference>
<name>A0ABU8WR74_9BURK</name>
<dbReference type="SUPFAM" id="SSF51621">
    <property type="entry name" value="Phosphoenolpyruvate/pyruvate domain"/>
    <property type="match status" value="1"/>
</dbReference>
<evidence type="ECO:0000313" key="6">
    <source>
        <dbReference type="Proteomes" id="UP001385892"/>
    </source>
</evidence>
<organism evidence="5 6">
    <name type="scientific">Variovorax rhizosphaerae</name>
    <dbReference type="NCBI Taxonomy" id="1836200"/>
    <lineage>
        <taxon>Bacteria</taxon>
        <taxon>Pseudomonadati</taxon>
        <taxon>Pseudomonadota</taxon>
        <taxon>Betaproteobacteria</taxon>
        <taxon>Burkholderiales</taxon>
        <taxon>Comamonadaceae</taxon>
        <taxon>Variovorax</taxon>
    </lineage>
</organism>
<dbReference type="InterPro" id="IPR040442">
    <property type="entry name" value="Pyrv_kinase-like_dom_sf"/>
</dbReference>
<evidence type="ECO:0000259" key="4">
    <source>
        <dbReference type="Pfam" id="PF03328"/>
    </source>
</evidence>
<evidence type="ECO:0000256" key="1">
    <source>
        <dbReference type="ARBA" id="ARBA00001946"/>
    </source>
</evidence>
<reference evidence="5 6" key="1">
    <citation type="submission" date="2024-03" db="EMBL/GenBank/DDBJ databases">
        <title>Novel species of the genus Variovorax.</title>
        <authorList>
            <person name="Liu Q."/>
            <person name="Xin Y.-H."/>
        </authorList>
    </citation>
    <scope>NUCLEOTIDE SEQUENCE [LARGE SCALE GENOMIC DNA]</scope>
    <source>
        <strain evidence="5 6">KACC 18900</strain>
    </source>
</reference>
<comment type="caution">
    <text evidence="5">The sequence shown here is derived from an EMBL/GenBank/DDBJ whole genome shotgun (WGS) entry which is preliminary data.</text>
</comment>
<dbReference type="InterPro" id="IPR011206">
    <property type="entry name" value="Citrate_lyase_beta/mcl1/mcl2"/>
</dbReference>
<dbReference type="RefSeq" id="WP_340345261.1">
    <property type="nucleotide sequence ID" value="NZ_JBBKZT010000013.1"/>
</dbReference>
<dbReference type="InterPro" id="IPR005000">
    <property type="entry name" value="Aldolase/citrate-lyase_domain"/>
</dbReference>
<evidence type="ECO:0000256" key="3">
    <source>
        <dbReference type="ARBA" id="ARBA00022842"/>
    </source>
</evidence>
<dbReference type="PANTHER" id="PTHR32308:SF10">
    <property type="entry name" value="CITRATE LYASE SUBUNIT BETA"/>
    <property type="match status" value="1"/>
</dbReference>
<dbReference type="InterPro" id="IPR015813">
    <property type="entry name" value="Pyrv/PenolPyrv_kinase-like_dom"/>
</dbReference>
<dbReference type="Gene3D" id="3.20.20.60">
    <property type="entry name" value="Phosphoenolpyruvate-binding domains"/>
    <property type="match status" value="1"/>
</dbReference>
<keyword evidence="5" id="KW-0456">Lyase</keyword>
<accession>A0ABU8WR74</accession>
<evidence type="ECO:0000256" key="2">
    <source>
        <dbReference type="ARBA" id="ARBA00022723"/>
    </source>
</evidence>
<keyword evidence="6" id="KW-1185">Reference proteome</keyword>
<evidence type="ECO:0000313" key="5">
    <source>
        <dbReference type="EMBL" id="MEJ8850052.1"/>
    </source>
</evidence>
<comment type="cofactor">
    <cofactor evidence="1">
        <name>Mg(2+)</name>
        <dbReference type="ChEBI" id="CHEBI:18420"/>
    </cofactor>
</comment>
<dbReference type="Pfam" id="PF03328">
    <property type="entry name" value="HpcH_HpaI"/>
    <property type="match status" value="1"/>
</dbReference>
<proteinExistence type="predicted"/>
<dbReference type="EMBL" id="JBBKZT010000013">
    <property type="protein sequence ID" value="MEJ8850052.1"/>
    <property type="molecule type" value="Genomic_DNA"/>
</dbReference>
<dbReference type="CDD" id="cd00945">
    <property type="entry name" value="Aldolase_Class_I"/>
    <property type="match status" value="1"/>
</dbReference>